<organism evidence="6 7">
    <name type="scientific">SAR86 cluster bacterium</name>
    <dbReference type="NCBI Taxonomy" id="2030880"/>
    <lineage>
        <taxon>Bacteria</taxon>
        <taxon>Pseudomonadati</taxon>
        <taxon>Pseudomonadota</taxon>
        <taxon>Gammaproteobacteria</taxon>
        <taxon>SAR86 cluster</taxon>
    </lineage>
</organism>
<evidence type="ECO:0000313" key="6">
    <source>
        <dbReference type="EMBL" id="URQ63030.1"/>
    </source>
</evidence>
<protein>
    <submittedName>
        <fullName evidence="6">Peptide ABC transporter substrate-binding protein</fullName>
    </submittedName>
</protein>
<dbReference type="GO" id="GO:1904680">
    <property type="term" value="F:peptide transmembrane transporter activity"/>
    <property type="evidence" value="ECO:0007669"/>
    <property type="project" value="TreeGrafter"/>
</dbReference>
<evidence type="ECO:0000256" key="1">
    <source>
        <dbReference type="ARBA" id="ARBA00004196"/>
    </source>
</evidence>
<evidence type="ECO:0000256" key="2">
    <source>
        <dbReference type="ARBA" id="ARBA00005695"/>
    </source>
</evidence>
<dbReference type="PIRSF" id="PIRSF002741">
    <property type="entry name" value="MppA"/>
    <property type="match status" value="1"/>
</dbReference>
<dbReference type="FunFam" id="3.10.105.10:FF:000001">
    <property type="entry name" value="Oligopeptide ABC transporter, oligopeptide-binding protein"/>
    <property type="match status" value="1"/>
</dbReference>
<dbReference type="EMBL" id="CP097966">
    <property type="protein sequence ID" value="URQ63030.1"/>
    <property type="molecule type" value="Genomic_DNA"/>
</dbReference>
<dbReference type="InterPro" id="IPR039424">
    <property type="entry name" value="SBP_5"/>
</dbReference>
<dbReference type="InterPro" id="IPR030678">
    <property type="entry name" value="Peptide/Ni-bd"/>
</dbReference>
<dbReference type="PANTHER" id="PTHR30290:SF10">
    <property type="entry name" value="PERIPLASMIC OLIGOPEPTIDE-BINDING PROTEIN-RELATED"/>
    <property type="match status" value="1"/>
</dbReference>
<evidence type="ECO:0000256" key="3">
    <source>
        <dbReference type="ARBA" id="ARBA00022448"/>
    </source>
</evidence>
<dbReference type="FunFam" id="3.90.76.10:FF:000001">
    <property type="entry name" value="Oligopeptide ABC transporter substrate-binding protein"/>
    <property type="match status" value="1"/>
</dbReference>
<name>A0A9Q8TY02_9GAMM</name>
<sequence length="535" mass="61841">MKNFISILFIFIIVSCSSGKTPVEEGLESQILHWGNGSEPQGIDPHIVTGVPEHHILIGVCEGLTITDPKGGRDNLPGVAESWTLKEDQKTYVFNFNPNARWSNGDRVTPEDFVWSWQRALTPTLGSQYSEMLFYVKNAKKFYDGEINDFSEVGVKAISDYELEVELENQTPFFVGLLAHYSTWPVHKETVLKFGEMDDRSMKWTRPGNHVCNGPMKLKSWELNKKIVVEKNEFYWDADRVKLNEIHYYPIQNESTEDRMFRAGALHVTNVVPQGKCPVYLENKNPSLRIDPYMGTYYYRVNTTLPHLSDSRVRKALAMGINRKLIVEKVSKCGQKTAYSFTPPGTSEYYPDTVVEFNPEKAKELLTEAGYPDGDGFPTIEILFNTQEGHRKIAEAIQQMWKVNLGINVEIYNTDWKVYLSRQDNLDYQISRAGWIGDYQDPNTFLEIMRPGRGNNQTGWANYEYERLVAEANKTSNQEERYKKLMEAERILIDEMPLIPIYTYVKQFQIHPDVKGWDANILDHHHPKFVYLERD</sequence>
<keyword evidence="4" id="KW-0732">Signal</keyword>
<dbReference type="PROSITE" id="PS51257">
    <property type="entry name" value="PROKAR_LIPOPROTEIN"/>
    <property type="match status" value="1"/>
</dbReference>
<proteinExistence type="inferred from homology"/>
<dbReference type="GO" id="GO:0030288">
    <property type="term" value="C:outer membrane-bounded periplasmic space"/>
    <property type="evidence" value="ECO:0007669"/>
    <property type="project" value="UniProtKB-ARBA"/>
</dbReference>
<dbReference type="Proteomes" id="UP001056381">
    <property type="component" value="Chromosome"/>
</dbReference>
<dbReference type="Gene3D" id="3.90.76.10">
    <property type="entry name" value="Dipeptide-binding Protein, Domain 1"/>
    <property type="match status" value="1"/>
</dbReference>
<dbReference type="Gene3D" id="3.10.105.10">
    <property type="entry name" value="Dipeptide-binding Protein, Domain 3"/>
    <property type="match status" value="1"/>
</dbReference>
<accession>A0A9Q8TY02</accession>
<feature type="domain" description="Solute-binding protein family 5" evidence="5">
    <location>
        <begin position="77"/>
        <end position="456"/>
    </location>
</feature>
<keyword evidence="3" id="KW-0813">Transport</keyword>
<dbReference type="PANTHER" id="PTHR30290">
    <property type="entry name" value="PERIPLASMIC BINDING COMPONENT OF ABC TRANSPORTER"/>
    <property type="match status" value="1"/>
</dbReference>
<dbReference type="InterPro" id="IPR000914">
    <property type="entry name" value="SBP_5_dom"/>
</dbReference>
<evidence type="ECO:0000256" key="4">
    <source>
        <dbReference type="ARBA" id="ARBA00022729"/>
    </source>
</evidence>
<dbReference type="Gene3D" id="3.40.190.10">
    <property type="entry name" value="Periplasmic binding protein-like II"/>
    <property type="match status" value="1"/>
</dbReference>
<evidence type="ECO:0000313" key="7">
    <source>
        <dbReference type="Proteomes" id="UP001056381"/>
    </source>
</evidence>
<evidence type="ECO:0000259" key="5">
    <source>
        <dbReference type="Pfam" id="PF00496"/>
    </source>
</evidence>
<dbReference type="SUPFAM" id="SSF53850">
    <property type="entry name" value="Periplasmic binding protein-like II"/>
    <property type="match status" value="1"/>
</dbReference>
<comment type="subcellular location">
    <subcellularLocation>
        <location evidence="1">Cell envelope</location>
    </subcellularLocation>
</comment>
<comment type="similarity">
    <text evidence="2">Belongs to the bacterial solute-binding protein 5 family.</text>
</comment>
<gene>
    <name evidence="6" type="ORF">M9B40_04730</name>
</gene>
<dbReference type="GO" id="GO:0015833">
    <property type="term" value="P:peptide transport"/>
    <property type="evidence" value="ECO:0007669"/>
    <property type="project" value="TreeGrafter"/>
</dbReference>
<dbReference type="GO" id="GO:0043190">
    <property type="term" value="C:ATP-binding cassette (ABC) transporter complex"/>
    <property type="evidence" value="ECO:0007669"/>
    <property type="project" value="InterPro"/>
</dbReference>
<dbReference type="CDD" id="cd08504">
    <property type="entry name" value="PBP2_OppA"/>
    <property type="match status" value="1"/>
</dbReference>
<reference evidence="6" key="1">
    <citation type="submission" date="2022-05" db="EMBL/GenBank/DDBJ databases">
        <title>Single-amplified genomics reveal most streamlined microbe among free-living bacteria.</title>
        <authorList>
            <person name="Roda-Garcia J."/>
            <person name="Haro-Moreno J.M."/>
            <person name="Rodriguez-Valera F."/>
            <person name="Almagro-Moreno S."/>
            <person name="Lopez-Perez M."/>
        </authorList>
    </citation>
    <scope>NUCLEOTIDE SEQUENCE</scope>
    <source>
        <strain evidence="6">TMED112-D2-2</strain>
    </source>
</reference>
<keyword evidence="7" id="KW-1185">Reference proteome</keyword>
<dbReference type="AlphaFoldDB" id="A0A9Q8TY02"/>
<dbReference type="Pfam" id="PF00496">
    <property type="entry name" value="SBP_bac_5"/>
    <property type="match status" value="1"/>
</dbReference>